<dbReference type="PROSITE" id="PS50932">
    <property type="entry name" value="HTH_LACI_2"/>
    <property type="match status" value="1"/>
</dbReference>
<dbReference type="RefSeq" id="WP_090216044.1">
    <property type="nucleotide sequence ID" value="NZ_FOYO01000001.1"/>
</dbReference>
<dbReference type="STRING" id="670154.SAMN04488002_1970"/>
<sequence>MARRPTIKDVALAAGVSPTTVDRALNGRSIVSDETMRKIADAAHRVGYHGKGIFQGKLDNPAPELRFGFVLLKKSQQFYQDYASHIERAISERHDYRITADIRYSSSQSPAEFSELLTDLGRTCNAIACGAVNDPRLNRVVQDLKGNGVPVVSMLNDFAQGIRRHYIGLNNMKVGRIAGWMITKTVHSPGKLAIFVGGNRWHGHDLREVGYRSFVRESNRGFTVLDTLVNLETRQVTYEATLDLLHRHPDLRGIYVAGGGMEGAIAALREVHETPQVALVVNEITVESRAALLDGYVTMVISTPLRELCQDAIEMMIQSTVEEDDGVSGQKFLEPRIVLPESL</sequence>
<evidence type="ECO:0000256" key="2">
    <source>
        <dbReference type="ARBA" id="ARBA00023125"/>
    </source>
</evidence>
<keyword evidence="7" id="KW-1185">Reference proteome</keyword>
<protein>
    <submittedName>
        <fullName evidence="6">Transcriptional regulator, LacI family</fullName>
    </submittedName>
</protein>
<keyword evidence="2" id="KW-0238">DNA-binding</keyword>
<dbReference type="Proteomes" id="UP000199658">
    <property type="component" value="Unassembled WGS sequence"/>
</dbReference>
<dbReference type="Gene3D" id="3.40.50.2300">
    <property type="match status" value="2"/>
</dbReference>
<dbReference type="SMART" id="SM00354">
    <property type="entry name" value="HTH_LACI"/>
    <property type="match status" value="1"/>
</dbReference>
<dbReference type="Gene3D" id="1.10.260.40">
    <property type="entry name" value="lambda repressor-like DNA-binding domains"/>
    <property type="match status" value="1"/>
</dbReference>
<dbReference type="InterPro" id="IPR001387">
    <property type="entry name" value="Cro/C1-type_HTH"/>
</dbReference>
<dbReference type="CDD" id="cd06307">
    <property type="entry name" value="PBP1_sugar_binding"/>
    <property type="match status" value="1"/>
</dbReference>
<dbReference type="SUPFAM" id="SSF47413">
    <property type="entry name" value="lambda repressor-like DNA-binding domains"/>
    <property type="match status" value="1"/>
</dbReference>
<dbReference type="AlphaFoldDB" id="A0A1I6GTZ2"/>
<reference evidence="7" key="1">
    <citation type="submission" date="2016-10" db="EMBL/GenBank/DDBJ databases">
        <authorList>
            <person name="Varghese N."/>
            <person name="Submissions S."/>
        </authorList>
    </citation>
    <scope>NUCLEOTIDE SEQUENCE [LARGE SCALE GENOMIC DNA]</scope>
    <source>
        <strain evidence="7">DSM 26921</strain>
    </source>
</reference>
<dbReference type="InterPro" id="IPR025997">
    <property type="entry name" value="SBP_2_dom"/>
</dbReference>
<dbReference type="InterPro" id="IPR000843">
    <property type="entry name" value="HTH_LacI"/>
</dbReference>
<dbReference type="PANTHER" id="PTHR30146:SF152">
    <property type="entry name" value="TRANSCRIPTIONAL REGULATORY PROTEIN"/>
    <property type="match status" value="1"/>
</dbReference>
<dbReference type="Pfam" id="PF00356">
    <property type="entry name" value="LacI"/>
    <property type="match status" value="1"/>
</dbReference>
<dbReference type="InterPro" id="IPR028082">
    <property type="entry name" value="Peripla_BP_I"/>
</dbReference>
<dbReference type="PROSITE" id="PS50943">
    <property type="entry name" value="HTH_CROC1"/>
    <property type="match status" value="1"/>
</dbReference>
<dbReference type="EMBL" id="FOYO01000001">
    <property type="protein sequence ID" value="SFR45561.1"/>
    <property type="molecule type" value="Genomic_DNA"/>
</dbReference>
<accession>A0A1I6GTZ2</accession>
<dbReference type="GO" id="GO:0000976">
    <property type="term" value="F:transcription cis-regulatory region binding"/>
    <property type="evidence" value="ECO:0007669"/>
    <property type="project" value="TreeGrafter"/>
</dbReference>
<organism evidence="6 7">
    <name type="scientific">Litoreibacter janthinus</name>
    <dbReference type="NCBI Taxonomy" id="670154"/>
    <lineage>
        <taxon>Bacteria</taxon>
        <taxon>Pseudomonadati</taxon>
        <taxon>Pseudomonadota</taxon>
        <taxon>Alphaproteobacteria</taxon>
        <taxon>Rhodobacterales</taxon>
        <taxon>Roseobacteraceae</taxon>
        <taxon>Litoreibacter</taxon>
    </lineage>
</organism>
<dbReference type="PROSITE" id="PS00356">
    <property type="entry name" value="HTH_LACI_1"/>
    <property type="match status" value="1"/>
</dbReference>
<dbReference type="CDD" id="cd01392">
    <property type="entry name" value="HTH_LacI"/>
    <property type="match status" value="1"/>
</dbReference>
<dbReference type="InterPro" id="IPR010982">
    <property type="entry name" value="Lambda_DNA-bd_dom_sf"/>
</dbReference>
<gene>
    <name evidence="6" type="ORF">SAMN04488002_1970</name>
</gene>
<evidence type="ECO:0000313" key="7">
    <source>
        <dbReference type="Proteomes" id="UP000199658"/>
    </source>
</evidence>
<dbReference type="PANTHER" id="PTHR30146">
    <property type="entry name" value="LACI-RELATED TRANSCRIPTIONAL REPRESSOR"/>
    <property type="match status" value="1"/>
</dbReference>
<evidence type="ECO:0000256" key="1">
    <source>
        <dbReference type="ARBA" id="ARBA00023015"/>
    </source>
</evidence>
<feature type="domain" description="HTH lacI-type" evidence="4">
    <location>
        <begin position="5"/>
        <end position="49"/>
    </location>
</feature>
<dbReference type="Pfam" id="PF13407">
    <property type="entry name" value="Peripla_BP_4"/>
    <property type="match status" value="1"/>
</dbReference>
<evidence type="ECO:0000313" key="6">
    <source>
        <dbReference type="EMBL" id="SFR45561.1"/>
    </source>
</evidence>
<name>A0A1I6GTZ2_9RHOB</name>
<dbReference type="OrthoDB" id="9805774at2"/>
<dbReference type="GO" id="GO:0003700">
    <property type="term" value="F:DNA-binding transcription factor activity"/>
    <property type="evidence" value="ECO:0007669"/>
    <property type="project" value="TreeGrafter"/>
</dbReference>
<dbReference type="SUPFAM" id="SSF53822">
    <property type="entry name" value="Periplasmic binding protein-like I"/>
    <property type="match status" value="1"/>
</dbReference>
<feature type="domain" description="HTH cro/C1-type" evidence="5">
    <location>
        <begin position="6"/>
        <end position="42"/>
    </location>
</feature>
<keyword evidence="1" id="KW-0805">Transcription regulation</keyword>
<evidence type="ECO:0000259" key="4">
    <source>
        <dbReference type="PROSITE" id="PS50932"/>
    </source>
</evidence>
<evidence type="ECO:0000259" key="5">
    <source>
        <dbReference type="PROSITE" id="PS50943"/>
    </source>
</evidence>
<keyword evidence="3" id="KW-0804">Transcription</keyword>
<proteinExistence type="predicted"/>
<evidence type="ECO:0000256" key="3">
    <source>
        <dbReference type="ARBA" id="ARBA00023163"/>
    </source>
</evidence>